<name>A0A2H0BKF0_9BACT</name>
<comment type="caution">
    <text evidence="1">The sequence shown here is derived from an EMBL/GenBank/DDBJ whole genome shotgun (WGS) entry which is preliminary data.</text>
</comment>
<organism evidence="1 2">
    <name type="scientific">Candidatus Vogelbacteria bacterium CG22_combo_CG10-13_8_21_14_all_37_9</name>
    <dbReference type="NCBI Taxonomy" id="1975046"/>
    <lineage>
        <taxon>Bacteria</taxon>
        <taxon>Candidatus Vogeliibacteriota</taxon>
    </lineage>
</organism>
<dbReference type="EMBL" id="PCSX01000038">
    <property type="protein sequence ID" value="PIP58019.1"/>
    <property type="molecule type" value="Genomic_DNA"/>
</dbReference>
<proteinExistence type="predicted"/>
<evidence type="ECO:0000313" key="1">
    <source>
        <dbReference type="EMBL" id="PIP58019.1"/>
    </source>
</evidence>
<sequence length="133" mass="14692">MGEKIPKALGDFLGQEQVKAYSQAFGAEIIDGYNDQGKDLKIDNPEIPAVQIKSSVEGVKKFLVESLKQGDFIPVCVGEPGTKDEMFASIKQFGAWIGQDIANRDKLFNSIAKIRDLCSNKKRDPRQMLADLS</sequence>
<accession>A0A2H0BKF0</accession>
<dbReference type="AlphaFoldDB" id="A0A2H0BKF0"/>
<protein>
    <submittedName>
        <fullName evidence="1">Uncharacterized protein</fullName>
    </submittedName>
</protein>
<evidence type="ECO:0000313" key="2">
    <source>
        <dbReference type="Proteomes" id="UP000229334"/>
    </source>
</evidence>
<gene>
    <name evidence="1" type="ORF">COX02_02605</name>
</gene>
<reference evidence="1 2" key="1">
    <citation type="submission" date="2017-09" db="EMBL/GenBank/DDBJ databases">
        <title>Depth-based differentiation of microbial function through sediment-hosted aquifers and enrichment of novel symbionts in the deep terrestrial subsurface.</title>
        <authorList>
            <person name="Probst A.J."/>
            <person name="Ladd B."/>
            <person name="Jarett J.K."/>
            <person name="Geller-Mcgrath D.E."/>
            <person name="Sieber C.M."/>
            <person name="Emerson J.B."/>
            <person name="Anantharaman K."/>
            <person name="Thomas B.C."/>
            <person name="Malmstrom R."/>
            <person name="Stieglmeier M."/>
            <person name="Klingl A."/>
            <person name="Woyke T."/>
            <person name="Ryan C.M."/>
            <person name="Banfield J.F."/>
        </authorList>
    </citation>
    <scope>NUCLEOTIDE SEQUENCE [LARGE SCALE GENOMIC DNA]</scope>
    <source>
        <strain evidence="1">CG22_combo_CG10-13_8_21_14_all_37_9</strain>
    </source>
</reference>
<dbReference type="Proteomes" id="UP000229334">
    <property type="component" value="Unassembled WGS sequence"/>
</dbReference>